<proteinExistence type="predicted"/>
<dbReference type="InterPro" id="IPR025632">
    <property type="entry name" value="DUF4290"/>
</dbReference>
<dbReference type="RefSeq" id="WP_130094208.1">
    <property type="nucleotide sequence ID" value="NZ_SETE01000005.1"/>
</dbReference>
<name>A0A4Q4KI17_9FLAO</name>
<accession>A0A4Q4KI17</accession>
<dbReference type="Proteomes" id="UP000293952">
    <property type="component" value="Unassembled WGS sequence"/>
</dbReference>
<organism evidence="1 2">
    <name type="scientific">Brumimicrobium glaciale</name>
    <dbReference type="NCBI Taxonomy" id="200475"/>
    <lineage>
        <taxon>Bacteria</taxon>
        <taxon>Pseudomonadati</taxon>
        <taxon>Bacteroidota</taxon>
        <taxon>Flavobacteriia</taxon>
        <taxon>Flavobacteriales</taxon>
        <taxon>Crocinitomicaceae</taxon>
        <taxon>Brumimicrobium</taxon>
    </lineage>
</organism>
<reference evidence="1 2" key="1">
    <citation type="submission" date="2019-02" db="EMBL/GenBank/DDBJ databases">
        <title>Genome sequence of the sea-ice species Brumimicrobium glaciale.</title>
        <authorList>
            <person name="Bowman J.P."/>
        </authorList>
    </citation>
    <scope>NUCLEOTIDE SEQUENCE [LARGE SCALE GENOMIC DNA]</scope>
    <source>
        <strain evidence="1 2">IC156</strain>
    </source>
</reference>
<dbReference type="Pfam" id="PF14123">
    <property type="entry name" value="DUF4290"/>
    <property type="match status" value="1"/>
</dbReference>
<protein>
    <submittedName>
        <fullName evidence="1">DUF4290 domain-containing protein</fullName>
    </submittedName>
</protein>
<dbReference type="EMBL" id="SETE01000005">
    <property type="protein sequence ID" value="RYM32871.1"/>
    <property type="molecule type" value="Genomic_DNA"/>
</dbReference>
<keyword evidence="2" id="KW-1185">Reference proteome</keyword>
<evidence type="ECO:0000313" key="1">
    <source>
        <dbReference type="EMBL" id="RYM32871.1"/>
    </source>
</evidence>
<evidence type="ECO:0000313" key="2">
    <source>
        <dbReference type="Proteomes" id="UP000293952"/>
    </source>
</evidence>
<dbReference type="OrthoDB" id="1466969at2"/>
<gene>
    <name evidence="1" type="ORF">ERX46_12500</name>
</gene>
<comment type="caution">
    <text evidence="1">The sequence shown here is derived from an EMBL/GenBank/DDBJ whole genome shotgun (WGS) entry which is preliminary data.</text>
</comment>
<dbReference type="AlphaFoldDB" id="A0A4Q4KI17"/>
<sequence>MEEYTMNALSYNTERAQLHIQEYGRNVQNMINYAKKIESREERNLAARAIIDVMGQLNPHLRDVEDYTHKLWTHMYIMSNFEIDVDSPYEIPEPESLSERPKIMNYPRNKSKYGHFGFYAEKMIEEASENEDVEEQEYLTELLANLLKKNYLTFHTQNVENSAITSHLKELSGGKLKLTDISLLKPTNTILKQVGVAPKKPIKKHKQKKRRK</sequence>